<accession>A0ABR9HIY8</accession>
<dbReference type="InterPro" id="IPR027417">
    <property type="entry name" value="P-loop_NTPase"/>
</dbReference>
<evidence type="ECO:0000313" key="4">
    <source>
        <dbReference type="Proteomes" id="UP000598217"/>
    </source>
</evidence>
<evidence type="ECO:0000313" key="3">
    <source>
        <dbReference type="EMBL" id="MBE1458968.1"/>
    </source>
</evidence>
<evidence type="ECO:0000259" key="2">
    <source>
        <dbReference type="Pfam" id="PF22738"/>
    </source>
</evidence>
<dbReference type="SUPFAM" id="SSF52540">
    <property type="entry name" value="P-loop containing nucleoside triphosphate hydrolases"/>
    <property type="match status" value="1"/>
</dbReference>
<sequence length="1076" mass="119148">MAKRLSYSDALKTLGRNDSEVLDLAEKVADGGLGLVGVPDLFGARGALVSKGRRALEGLGGRLRGESRLSRTERIEAAYRILVVTTFFEAVEEALRELGAPFELKDLEITAGEQFSVFAKRLDVVDYMSPADRVNASAKALGKNDEDVFSALTDAFVEFTLGLEVAERHGLTPQRHTVLGKLHDSVPLLARQGLDEALLRLAAEAPEFGLWLHVQEHARTRREIGTGLNGLHRELSALGSGRGATRRRQELTAAYQAVLGRPVLRSDDVPAGLVLPPLRDAYIPPRGRIAQVTKSGDTPSRDEWWEQRTVQDDLQPFVAALLTHPSATERPVVILGHPGAGKSKFTEMLAAQLPPEDFLPVRVELRAVSPNAPLHVQIEEGLAADLHTSVSWRDLSDDADGALPVVVLDGFDELLQATGVDRSDYLERVQEFQEKQEHMGQPVAVVLTSRTLVADRTRFPHGTTVVRLEPFDDGQIEQMLQVWNGANTGAFGSSGLSPLTADVVLRYRELAEQPLLLLMLLIYDAHDNALVRASEALSHGELYERLLRMFARREVDKHRPGLGGGALDRAVEDELRRLEVAATAMFARGRQSVRAEELDQDLAVLMPEAARVPDDADLHGRIAPAHQVLGRFFFVHEARSRSTDGTNSAFEFLHATFGEYLVARMVVAVLEELAEDRARASRRRSRAAHLDDGELYALASFAVYGGRDKVVAFLDELLGRLLARDPGLRDELRALLLELFQEAPFPAPNRSFAEYEPVRLPITVRESRYTANLVILLVLLSEDPVPLEELYPADTPDPWQAWRRTVSLWRALPSSQWFGLMDTVRLRHVGYWEAENPVTVLERERGGPFNLGECVGFELRADVEGSTANLNPYEVTVPSGTVTSRLLRSIAMRANGTASRLALVLTPYLRYVSDDLGTWYSGSDDGRNWVEAHEVLRLRLEPIDQLDDAQLLQRLGSYERLLDTAALGRIELLTLRQAVEDLRLWSGHGGGKDALKRLVGAFLRRCREVVEGPQVSRETLHVLLEELEPHTGIPAWKLVGRWESEGRARGDVPETDPSVPFRAGRLPESPHGSAGP</sequence>
<reference evidence="3 4" key="1">
    <citation type="submission" date="2020-10" db="EMBL/GenBank/DDBJ databases">
        <title>Sequencing the genomes of 1000 actinobacteria strains.</title>
        <authorList>
            <person name="Klenk H.-P."/>
        </authorList>
    </citation>
    <scope>NUCLEOTIDE SEQUENCE [LARGE SCALE GENOMIC DNA]</scope>
    <source>
        <strain evidence="3 4">DSM 45157</strain>
    </source>
</reference>
<feature type="region of interest" description="Disordered" evidence="1">
    <location>
        <begin position="1047"/>
        <end position="1076"/>
    </location>
</feature>
<keyword evidence="4" id="KW-1185">Reference proteome</keyword>
<dbReference type="Pfam" id="PF22738">
    <property type="entry name" value="NNH7"/>
    <property type="match status" value="1"/>
</dbReference>
<evidence type="ECO:0000256" key="1">
    <source>
        <dbReference type="SAM" id="MobiDB-lite"/>
    </source>
</evidence>
<comment type="caution">
    <text evidence="3">The sequence shown here is derived from an EMBL/GenBank/DDBJ whole genome shotgun (WGS) entry which is preliminary data.</text>
</comment>
<keyword evidence="3" id="KW-0067">ATP-binding</keyword>
<gene>
    <name evidence="3" type="ORF">H4W79_003182</name>
</gene>
<name>A0ABR9HIY8_9ACTN</name>
<dbReference type="EMBL" id="JADBDY010000001">
    <property type="protein sequence ID" value="MBE1458968.1"/>
    <property type="molecule type" value="Genomic_DNA"/>
</dbReference>
<dbReference type="InterPro" id="IPR054567">
    <property type="entry name" value="NNH7"/>
</dbReference>
<dbReference type="GO" id="GO:0005524">
    <property type="term" value="F:ATP binding"/>
    <property type="evidence" value="ECO:0007669"/>
    <property type="project" value="UniProtKB-KW"/>
</dbReference>
<organism evidence="3 4">
    <name type="scientific">Nocardiopsis terrae</name>
    <dbReference type="NCBI Taxonomy" id="372655"/>
    <lineage>
        <taxon>Bacteria</taxon>
        <taxon>Bacillati</taxon>
        <taxon>Actinomycetota</taxon>
        <taxon>Actinomycetes</taxon>
        <taxon>Streptosporangiales</taxon>
        <taxon>Nocardiopsidaceae</taxon>
        <taxon>Nocardiopsis</taxon>
    </lineage>
</organism>
<proteinExistence type="predicted"/>
<keyword evidence="3" id="KW-0547">Nucleotide-binding</keyword>
<dbReference type="Gene3D" id="3.40.50.300">
    <property type="entry name" value="P-loop containing nucleotide triphosphate hydrolases"/>
    <property type="match status" value="1"/>
</dbReference>
<dbReference type="Proteomes" id="UP000598217">
    <property type="component" value="Unassembled WGS sequence"/>
</dbReference>
<protein>
    <submittedName>
        <fullName evidence="3">Energy-coupling factor transporter ATP-binding protein EcfA2</fullName>
    </submittedName>
</protein>
<feature type="domain" description="NACHT N-terminal Helical" evidence="2">
    <location>
        <begin position="3"/>
        <end position="216"/>
    </location>
</feature>
<dbReference type="RefSeq" id="WP_191271990.1">
    <property type="nucleotide sequence ID" value="NZ_BMXJ01000005.1"/>
</dbReference>